<dbReference type="AlphaFoldDB" id="A0A1I5HPI3"/>
<accession>A0A1I5HPI3</accession>
<dbReference type="RefSeq" id="WP_075015165.1">
    <property type="nucleotide sequence ID" value="NZ_FOWE01000010.1"/>
</dbReference>
<dbReference type="EMBL" id="FOWE01000010">
    <property type="protein sequence ID" value="SFO50049.1"/>
    <property type="molecule type" value="Genomic_DNA"/>
</dbReference>
<evidence type="ECO:0000313" key="2">
    <source>
        <dbReference type="Proteomes" id="UP000183642"/>
    </source>
</evidence>
<protein>
    <submittedName>
        <fullName evidence="1">Uncharacterized protein</fullName>
    </submittedName>
</protein>
<name>A0A1I5HPI3_9ACTN</name>
<dbReference type="Proteomes" id="UP000183642">
    <property type="component" value="Unassembled WGS sequence"/>
</dbReference>
<proteinExistence type="predicted"/>
<organism evidence="1 2">
    <name type="scientific">Geodermatophilus obscurus</name>
    <dbReference type="NCBI Taxonomy" id="1861"/>
    <lineage>
        <taxon>Bacteria</taxon>
        <taxon>Bacillati</taxon>
        <taxon>Actinomycetota</taxon>
        <taxon>Actinomycetes</taxon>
        <taxon>Geodermatophilales</taxon>
        <taxon>Geodermatophilaceae</taxon>
        <taxon>Geodermatophilus</taxon>
    </lineage>
</organism>
<dbReference type="OrthoDB" id="5503816at2"/>
<sequence>MTSTIPLEQVCTGTALGLAVHDLLTDTRVADGLDVQARPARGGRTTPAFTTRSGAYAFRGLDGMRSVELPGPGDPGTPPVPRDFDVSIVDLKGRFVATVLRVPVPTQGLVTHHVLGLPGGSVPPEDLPIYLFSAPTRTFPAHLAVVRAQLVDGEDGPAAFARLTVLLDPDGPAERRHSGVADATGAVVVAFPFPRFTGVAGPPGSLPPAGTHGVPTAERTWPARVLVHHDPAVLLRPADLPAPTLDTVLAQRPARLQATATGPALEFLDVAVPYGSELVLRTSEDPRSRLLVAAP</sequence>
<reference evidence="2" key="1">
    <citation type="submission" date="2016-10" db="EMBL/GenBank/DDBJ databases">
        <authorList>
            <person name="Varghese N."/>
            <person name="Submissions S."/>
        </authorList>
    </citation>
    <scope>NUCLEOTIDE SEQUENCE [LARGE SCALE GENOMIC DNA]</scope>
    <source>
        <strain evidence="2">DSM 43161</strain>
    </source>
</reference>
<evidence type="ECO:0000313" key="1">
    <source>
        <dbReference type="EMBL" id="SFO50049.1"/>
    </source>
</evidence>
<keyword evidence="2" id="KW-1185">Reference proteome</keyword>
<gene>
    <name evidence="1" type="ORF">SAMN05660359_03885</name>
</gene>